<dbReference type="InterPro" id="IPR017452">
    <property type="entry name" value="GPCR_Rhodpsn_7TM"/>
</dbReference>
<evidence type="ECO:0000256" key="3">
    <source>
        <dbReference type="ARBA" id="ARBA00022989"/>
    </source>
</evidence>
<feature type="transmembrane region" description="Helical" evidence="8">
    <location>
        <begin position="301"/>
        <end position="325"/>
    </location>
</feature>
<feature type="transmembrane region" description="Helical" evidence="8">
    <location>
        <begin position="200"/>
        <end position="222"/>
    </location>
</feature>
<feature type="transmembrane region" description="Helical" evidence="8">
    <location>
        <begin position="260"/>
        <end position="281"/>
    </location>
</feature>
<dbReference type="GO" id="GO:0004930">
    <property type="term" value="F:G protein-coupled receptor activity"/>
    <property type="evidence" value="ECO:0007669"/>
    <property type="project" value="UniProtKB-KW"/>
</dbReference>
<reference evidence="10" key="2">
    <citation type="submission" date="2023-04" db="EMBL/GenBank/DDBJ databases">
        <authorList>
            <person name="Bu L."/>
            <person name="Lu L."/>
            <person name="Laidemitt M.R."/>
            <person name="Zhang S.M."/>
            <person name="Mutuku M."/>
            <person name="Mkoji G."/>
            <person name="Steinauer M."/>
            <person name="Loker E.S."/>
        </authorList>
    </citation>
    <scope>NUCLEOTIDE SEQUENCE</scope>
    <source>
        <strain evidence="10">KasaAsao</strain>
        <tissue evidence="10">Whole Snail</tissue>
    </source>
</reference>
<proteinExistence type="predicted"/>
<keyword evidence="4" id="KW-0297">G-protein coupled receptor</keyword>
<evidence type="ECO:0000256" key="8">
    <source>
        <dbReference type="SAM" id="Phobius"/>
    </source>
</evidence>
<keyword evidence="7" id="KW-0807">Transducer</keyword>
<dbReference type="EMBL" id="JASAOG010000189">
    <property type="protein sequence ID" value="KAK0044949.1"/>
    <property type="molecule type" value="Genomic_DNA"/>
</dbReference>
<dbReference type="AlphaFoldDB" id="A0AAD8B063"/>
<evidence type="ECO:0000313" key="10">
    <source>
        <dbReference type="EMBL" id="KAK0044949.1"/>
    </source>
</evidence>
<feature type="transmembrane region" description="Helical" evidence="8">
    <location>
        <begin position="20"/>
        <end position="52"/>
    </location>
</feature>
<dbReference type="InterPro" id="IPR000276">
    <property type="entry name" value="GPCR_Rhodpsn"/>
</dbReference>
<evidence type="ECO:0000256" key="7">
    <source>
        <dbReference type="ARBA" id="ARBA00023224"/>
    </source>
</evidence>
<evidence type="ECO:0000313" key="11">
    <source>
        <dbReference type="Proteomes" id="UP001233172"/>
    </source>
</evidence>
<evidence type="ECO:0000256" key="1">
    <source>
        <dbReference type="ARBA" id="ARBA00004141"/>
    </source>
</evidence>
<feature type="transmembrane region" description="Helical" evidence="8">
    <location>
        <begin position="148"/>
        <end position="166"/>
    </location>
</feature>
<dbReference type="PANTHER" id="PTHR24243:SF208">
    <property type="entry name" value="PYROKININ-1 RECEPTOR"/>
    <property type="match status" value="1"/>
</dbReference>
<feature type="transmembrane region" description="Helical" evidence="8">
    <location>
        <begin position="91"/>
        <end position="112"/>
    </location>
</feature>
<name>A0AAD8B063_BIOPF</name>
<comment type="subcellular location">
    <subcellularLocation>
        <location evidence="1">Membrane</location>
        <topology evidence="1">Multi-pass membrane protein</topology>
    </subcellularLocation>
</comment>
<protein>
    <submittedName>
        <fullName evidence="10">P2Y purinoceptor 2</fullName>
    </submittedName>
</protein>
<dbReference type="Pfam" id="PF00001">
    <property type="entry name" value="7tm_1"/>
    <property type="match status" value="1"/>
</dbReference>
<accession>A0AAD8B063</accession>
<evidence type="ECO:0000256" key="2">
    <source>
        <dbReference type="ARBA" id="ARBA00022692"/>
    </source>
</evidence>
<organism evidence="10 11">
    <name type="scientific">Biomphalaria pfeifferi</name>
    <name type="common">Bloodfluke planorb</name>
    <name type="synonym">Freshwater snail</name>
    <dbReference type="NCBI Taxonomy" id="112525"/>
    <lineage>
        <taxon>Eukaryota</taxon>
        <taxon>Metazoa</taxon>
        <taxon>Spiralia</taxon>
        <taxon>Lophotrochozoa</taxon>
        <taxon>Mollusca</taxon>
        <taxon>Gastropoda</taxon>
        <taxon>Heterobranchia</taxon>
        <taxon>Euthyneura</taxon>
        <taxon>Panpulmonata</taxon>
        <taxon>Hygrophila</taxon>
        <taxon>Lymnaeoidea</taxon>
        <taxon>Planorbidae</taxon>
        <taxon>Biomphalaria</taxon>
    </lineage>
</organism>
<feature type="domain" description="G-protein coupled receptors family 1 profile" evidence="9">
    <location>
        <begin position="43"/>
        <end position="322"/>
    </location>
</feature>
<evidence type="ECO:0000256" key="5">
    <source>
        <dbReference type="ARBA" id="ARBA00023136"/>
    </source>
</evidence>
<gene>
    <name evidence="10" type="ORF">Bpfe_025634</name>
</gene>
<keyword evidence="2 8" id="KW-0812">Transmembrane</keyword>
<keyword evidence="5 8" id="KW-0472">Membrane</keyword>
<dbReference type="PANTHER" id="PTHR24243">
    <property type="entry name" value="G-PROTEIN COUPLED RECEPTOR"/>
    <property type="match status" value="1"/>
</dbReference>
<dbReference type="GO" id="GO:0016020">
    <property type="term" value="C:membrane"/>
    <property type="evidence" value="ECO:0007669"/>
    <property type="project" value="UniProtKB-SubCell"/>
</dbReference>
<dbReference type="PROSITE" id="PS50262">
    <property type="entry name" value="G_PROTEIN_RECEP_F1_2"/>
    <property type="match status" value="1"/>
</dbReference>
<dbReference type="Gene3D" id="1.20.1070.10">
    <property type="entry name" value="Rhodopsin 7-helix transmembrane proteins"/>
    <property type="match status" value="1"/>
</dbReference>
<evidence type="ECO:0000256" key="4">
    <source>
        <dbReference type="ARBA" id="ARBA00023040"/>
    </source>
</evidence>
<evidence type="ECO:0000259" key="9">
    <source>
        <dbReference type="PROSITE" id="PS50262"/>
    </source>
</evidence>
<keyword evidence="6" id="KW-0675">Receptor</keyword>
<feature type="transmembrane region" description="Helical" evidence="8">
    <location>
        <begin position="64"/>
        <end position="85"/>
    </location>
</feature>
<evidence type="ECO:0000256" key="6">
    <source>
        <dbReference type="ARBA" id="ARBA00023170"/>
    </source>
</evidence>
<comment type="caution">
    <text evidence="10">The sequence shown here is derived from an EMBL/GenBank/DDBJ whole genome shotgun (WGS) entry which is preliminary data.</text>
</comment>
<keyword evidence="11" id="KW-1185">Reference proteome</keyword>
<sequence length="341" mass="39128">MLNFSLSDSFSWNEIFPEYFLFNYVFWFGVVATNCLTTFSVVTNLINMAVFFKQGLQERVNFTLFWLSFSDLMVALVISVITKGFTGDVQLGSILVDGTSFVNFIWGIKALFKDLSSGLTMFLSIERCICVVRPLHFNSTFIARHGKMIVSMTILAFILYYLPLLTSVGSESAYIKETNTPKWYSISTEFNIEYRRFNDYFMGFSLCVFAPFVILVCAVLMFRGLQQSSRIRKAVIVSSEQTGRTLSELSKKERRVVKMVFVLAILYMLTSFPLIVGVVIFDYYDTFESEEKAIETRNLVLVMEVLLFYVGTSYGALSIFVYYCCSSSFRIEFHIICCLTK</sequence>
<reference evidence="10" key="1">
    <citation type="journal article" date="2023" name="PLoS Negl. Trop. Dis.">
        <title>A genome sequence for Biomphalaria pfeifferi, the major vector snail for the human-infecting parasite Schistosoma mansoni.</title>
        <authorList>
            <person name="Bu L."/>
            <person name="Lu L."/>
            <person name="Laidemitt M.R."/>
            <person name="Zhang S.M."/>
            <person name="Mutuku M."/>
            <person name="Mkoji G."/>
            <person name="Steinauer M."/>
            <person name="Loker E.S."/>
        </authorList>
    </citation>
    <scope>NUCLEOTIDE SEQUENCE</scope>
    <source>
        <strain evidence="10">KasaAsao</strain>
    </source>
</reference>
<dbReference type="Proteomes" id="UP001233172">
    <property type="component" value="Unassembled WGS sequence"/>
</dbReference>
<dbReference type="SUPFAM" id="SSF81321">
    <property type="entry name" value="Family A G protein-coupled receptor-like"/>
    <property type="match status" value="1"/>
</dbReference>
<keyword evidence="3 8" id="KW-1133">Transmembrane helix</keyword>